<evidence type="ECO:0000256" key="1">
    <source>
        <dbReference type="SAM" id="MobiDB-lite"/>
    </source>
</evidence>
<organism evidence="2 3">
    <name type="scientific">Roseimaritima ulvae</name>
    <dbReference type="NCBI Taxonomy" id="980254"/>
    <lineage>
        <taxon>Bacteria</taxon>
        <taxon>Pseudomonadati</taxon>
        <taxon>Planctomycetota</taxon>
        <taxon>Planctomycetia</taxon>
        <taxon>Pirellulales</taxon>
        <taxon>Pirellulaceae</taxon>
        <taxon>Roseimaritima</taxon>
    </lineage>
</organism>
<evidence type="ECO:0000313" key="2">
    <source>
        <dbReference type="EMBL" id="QEG38724.1"/>
    </source>
</evidence>
<proteinExistence type="predicted"/>
<accession>A0A5B9QIK7</accession>
<dbReference type="KEGG" id="rul:UC8_06820"/>
<sequence>MFCAIVCMGGQTARAQTPPPPPKSSPKPEQDRSIHVNNVTICIRFQNDRNKEVALLWVDYDGKEVEMGKIAAGANVEIDSSTKSLFRFREGKQVVGQYVANGKAEQVYSIKPQAAAARPKPTLKPAPAPPPRPQVRTTKPAPPPAASPKAPGLPPPPGASGTAPPPPRAAMLPRRPPGSGTPLAPPATPQPAKVAYNVWSDGEELSLRKQPDGSWSEMLANEHQHRYREQARTAHTISLIDSDGMKLTLCDGVALIGPDEPGEKQIEWLYGTWVTGRAVVKPADRTTTHWKATGPQAQGLTVRQQGDGVWVVRDQDGEQDRMRLHKKTNQYVILSSSTEPVTVRLYNGIATVRGPEDDEYYMFSPGHFISPPK</sequence>
<gene>
    <name evidence="2" type="ORF">UC8_06820</name>
</gene>
<feature type="compositionally biased region" description="Pro residues" evidence="1">
    <location>
        <begin position="122"/>
        <end position="133"/>
    </location>
</feature>
<name>A0A5B9QIK7_9BACT</name>
<dbReference type="Proteomes" id="UP000325286">
    <property type="component" value="Chromosome"/>
</dbReference>
<reference evidence="2 3" key="1">
    <citation type="submission" date="2019-08" db="EMBL/GenBank/DDBJ databases">
        <title>Deep-cultivation of Planctomycetes and their phenomic and genomic characterization uncovers novel biology.</title>
        <authorList>
            <person name="Wiegand S."/>
            <person name="Jogler M."/>
            <person name="Boedeker C."/>
            <person name="Pinto D."/>
            <person name="Vollmers J."/>
            <person name="Rivas-Marin E."/>
            <person name="Kohn T."/>
            <person name="Peeters S.H."/>
            <person name="Heuer A."/>
            <person name="Rast P."/>
            <person name="Oberbeckmann S."/>
            <person name="Bunk B."/>
            <person name="Jeske O."/>
            <person name="Meyerdierks A."/>
            <person name="Storesund J.E."/>
            <person name="Kallscheuer N."/>
            <person name="Luecker S."/>
            <person name="Lage O.M."/>
            <person name="Pohl T."/>
            <person name="Merkel B.J."/>
            <person name="Hornburger P."/>
            <person name="Mueller R.-W."/>
            <person name="Bruemmer F."/>
            <person name="Labrenz M."/>
            <person name="Spormann A.M."/>
            <person name="Op den Camp H."/>
            <person name="Overmann J."/>
            <person name="Amann R."/>
            <person name="Jetten M.S.M."/>
            <person name="Mascher T."/>
            <person name="Medema M.H."/>
            <person name="Devos D.P."/>
            <person name="Kaster A.-K."/>
            <person name="Ovreas L."/>
            <person name="Rohde M."/>
            <person name="Galperin M.Y."/>
            <person name="Jogler C."/>
        </authorList>
    </citation>
    <scope>NUCLEOTIDE SEQUENCE [LARGE SCALE GENOMIC DNA]</scope>
    <source>
        <strain evidence="2 3">UC8</strain>
    </source>
</reference>
<feature type="region of interest" description="Disordered" evidence="1">
    <location>
        <begin position="12"/>
        <end position="33"/>
    </location>
</feature>
<feature type="region of interest" description="Disordered" evidence="1">
    <location>
        <begin position="112"/>
        <end position="191"/>
    </location>
</feature>
<dbReference type="AlphaFoldDB" id="A0A5B9QIK7"/>
<dbReference type="EMBL" id="CP042914">
    <property type="protein sequence ID" value="QEG38724.1"/>
    <property type="molecule type" value="Genomic_DNA"/>
</dbReference>
<dbReference type="InterPro" id="IPR036208">
    <property type="entry name" value="VHL_sf"/>
</dbReference>
<dbReference type="InterPro" id="IPR037140">
    <property type="entry name" value="VHL_beta_dom_sf"/>
</dbReference>
<dbReference type="Gene3D" id="2.60.40.780">
    <property type="entry name" value="von Hippel-Lindau disease tumour suppressor, beta domain"/>
    <property type="match status" value="1"/>
</dbReference>
<keyword evidence="3" id="KW-1185">Reference proteome</keyword>
<protein>
    <submittedName>
        <fullName evidence="2">Uncharacterized protein</fullName>
    </submittedName>
</protein>
<evidence type="ECO:0000313" key="3">
    <source>
        <dbReference type="Proteomes" id="UP000325286"/>
    </source>
</evidence>
<dbReference type="SUPFAM" id="SSF49468">
    <property type="entry name" value="VHL"/>
    <property type="match status" value="1"/>
</dbReference>
<feature type="compositionally biased region" description="Pro residues" evidence="1">
    <location>
        <begin position="140"/>
        <end position="168"/>
    </location>
</feature>